<dbReference type="PANTHER" id="PTHR35094:SF1">
    <property type="entry name" value="PROTEIN, PUTATIVE-RELATED"/>
    <property type="match status" value="1"/>
</dbReference>
<dbReference type="EMBL" id="PNBA02000012">
    <property type="protein sequence ID" value="KAG6405552.1"/>
    <property type="molecule type" value="Genomic_DNA"/>
</dbReference>
<reference evidence="3" key="2">
    <citation type="submission" date="2020-08" db="EMBL/GenBank/DDBJ databases">
        <title>Plant Genome Project.</title>
        <authorList>
            <person name="Zhang R.-G."/>
        </authorList>
    </citation>
    <scope>NUCLEOTIDE SEQUENCE</scope>
    <source>
        <strain evidence="3">Huo1</strain>
        <tissue evidence="3">Leaf</tissue>
    </source>
</reference>
<accession>A0A8X8ZHT8</accession>
<proteinExistence type="predicted"/>
<sequence>MMARFKILHFTIFLGMISNLVESQQATHSRKLLDETPPELENKCRGCPCNNPCNPPPSPPPPPPKKQPPPSNYCPPPPSGGGQNPPYIYINGPPGNLYPVDPYYSGSARSISSGLMPFLISAVTGLLAFS</sequence>
<feature type="signal peptide" evidence="2">
    <location>
        <begin position="1"/>
        <end position="23"/>
    </location>
</feature>
<keyword evidence="4" id="KW-1185">Reference proteome</keyword>
<feature type="region of interest" description="Disordered" evidence="1">
    <location>
        <begin position="51"/>
        <end position="88"/>
    </location>
</feature>
<evidence type="ECO:0000313" key="4">
    <source>
        <dbReference type="Proteomes" id="UP000298416"/>
    </source>
</evidence>
<evidence type="ECO:0000313" key="3">
    <source>
        <dbReference type="EMBL" id="KAG6405552.1"/>
    </source>
</evidence>
<evidence type="ECO:0000256" key="1">
    <source>
        <dbReference type="SAM" id="MobiDB-lite"/>
    </source>
</evidence>
<feature type="compositionally biased region" description="Pro residues" evidence="1">
    <location>
        <begin position="53"/>
        <end position="79"/>
    </location>
</feature>
<protein>
    <submittedName>
        <fullName evidence="3">Uncharacterized protein</fullName>
    </submittedName>
</protein>
<reference evidence="3" key="1">
    <citation type="submission" date="2018-01" db="EMBL/GenBank/DDBJ databases">
        <authorList>
            <person name="Mao J.F."/>
        </authorList>
    </citation>
    <scope>NUCLEOTIDE SEQUENCE</scope>
    <source>
        <strain evidence="3">Huo1</strain>
        <tissue evidence="3">Leaf</tissue>
    </source>
</reference>
<organism evidence="3">
    <name type="scientific">Salvia splendens</name>
    <name type="common">Scarlet sage</name>
    <dbReference type="NCBI Taxonomy" id="180675"/>
    <lineage>
        <taxon>Eukaryota</taxon>
        <taxon>Viridiplantae</taxon>
        <taxon>Streptophyta</taxon>
        <taxon>Embryophyta</taxon>
        <taxon>Tracheophyta</taxon>
        <taxon>Spermatophyta</taxon>
        <taxon>Magnoliopsida</taxon>
        <taxon>eudicotyledons</taxon>
        <taxon>Gunneridae</taxon>
        <taxon>Pentapetalae</taxon>
        <taxon>asterids</taxon>
        <taxon>lamiids</taxon>
        <taxon>Lamiales</taxon>
        <taxon>Lamiaceae</taxon>
        <taxon>Nepetoideae</taxon>
        <taxon>Mentheae</taxon>
        <taxon>Salviinae</taxon>
        <taxon>Salvia</taxon>
        <taxon>Salvia subgen. Calosphace</taxon>
        <taxon>core Calosphace</taxon>
    </lineage>
</organism>
<gene>
    <name evidence="3" type="ORF">SASPL_133142</name>
</gene>
<comment type="caution">
    <text evidence="3">The sequence shown here is derived from an EMBL/GenBank/DDBJ whole genome shotgun (WGS) entry which is preliminary data.</text>
</comment>
<dbReference type="Proteomes" id="UP000298416">
    <property type="component" value="Unassembled WGS sequence"/>
</dbReference>
<evidence type="ECO:0000256" key="2">
    <source>
        <dbReference type="SAM" id="SignalP"/>
    </source>
</evidence>
<feature type="chain" id="PRO_5036473246" evidence="2">
    <location>
        <begin position="24"/>
        <end position="130"/>
    </location>
</feature>
<keyword evidence="2" id="KW-0732">Signal</keyword>
<dbReference type="AlphaFoldDB" id="A0A8X8ZHT8"/>
<name>A0A8X8ZHT8_SALSN</name>
<dbReference type="PANTHER" id="PTHR35094">
    <property type="entry name" value="LEUCINE-RICH REPEAT EXTENSIN-LIKE PROTEIN 2"/>
    <property type="match status" value="1"/>
</dbReference>